<evidence type="ECO:0000256" key="6">
    <source>
        <dbReference type="ARBA" id="ARBA00022737"/>
    </source>
</evidence>
<dbReference type="Pfam" id="PF16589">
    <property type="entry name" value="BRCT_2"/>
    <property type="match status" value="1"/>
</dbReference>
<accession>A0A6A5BCI4</accession>
<feature type="domain" description="BRCT" evidence="14">
    <location>
        <begin position="752"/>
        <end position="821"/>
    </location>
</feature>
<keyword evidence="5" id="KW-1017">Isopeptide bond</keyword>
<feature type="domain" description="FHA" evidence="13">
    <location>
        <begin position="287"/>
        <end position="338"/>
    </location>
</feature>
<evidence type="ECO:0000256" key="1">
    <source>
        <dbReference type="ARBA" id="ARBA00004123"/>
    </source>
</evidence>
<keyword evidence="4" id="KW-0158">Chromosome</keyword>
<keyword evidence="16" id="KW-1185">Reference proteome</keyword>
<keyword evidence="10" id="KW-0539">Nucleus</keyword>
<dbReference type="PROSITE" id="PS50172">
    <property type="entry name" value="BRCT"/>
    <property type="match status" value="2"/>
</dbReference>
<dbReference type="InterPro" id="IPR001357">
    <property type="entry name" value="BRCT_dom"/>
</dbReference>
<feature type="domain" description="BRCT" evidence="14">
    <location>
        <begin position="844"/>
        <end position="948"/>
    </location>
</feature>
<dbReference type="Gene3D" id="3.40.50.10190">
    <property type="entry name" value="BRCT domain"/>
    <property type="match status" value="2"/>
</dbReference>
<evidence type="ECO:0000313" key="15">
    <source>
        <dbReference type="EMBL" id="KAF0972582.1"/>
    </source>
</evidence>
<dbReference type="Gene3D" id="2.60.200.20">
    <property type="match status" value="1"/>
</dbReference>
<dbReference type="InterPro" id="IPR008984">
    <property type="entry name" value="SMAD_FHA_dom_sf"/>
</dbReference>
<protein>
    <recommendedName>
        <fullName evidence="3">Mediator of DNA damage checkpoint protein 1</fullName>
    </recommendedName>
</protein>
<dbReference type="InterPro" id="IPR000253">
    <property type="entry name" value="FHA_dom"/>
</dbReference>
<dbReference type="GeneID" id="68116048"/>
<feature type="compositionally biased region" description="Low complexity" evidence="12">
    <location>
        <begin position="34"/>
        <end position="47"/>
    </location>
</feature>
<dbReference type="Pfam" id="PF00498">
    <property type="entry name" value="FHA"/>
    <property type="match status" value="1"/>
</dbReference>
<dbReference type="CDD" id="cd18432">
    <property type="entry name" value="BRCT_PAXIP1_rpt6_like"/>
    <property type="match status" value="1"/>
</dbReference>
<feature type="region of interest" description="Disordered" evidence="12">
    <location>
        <begin position="60"/>
        <end position="127"/>
    </location>
</feature>
<dbReference type="OrthoDB" id="552194at2759"/>
<feature type="compositionally biased region" description="Low complexity" evidence="12">
    <location>
        <begin position="426"/>
        <end position="435"/>
    </location>
</feature>
<keyword evidence="11" id="KW-0131">Cell cycle</keyword>
<evidence type="ECO:0000256" key="4">
    <source>
        <dbReference type="ARBA" id="ARBA00022454"/>
    </source>
</evidence>
<sequence length="960" mass="108708">MKSFYDGHTSKTPSIPSSFRLSSNNNDDNEEEQQQLGTPPATTTTTRRAFRPMISLLRSTIGNTSSSTIHNKSGNENFGNLHHHQQSSPTDHDRLKHNKMDTTSPTTNLRRQHFESSPKRNRSIAASPIHKTGQVMASPISVHSNSPFTPLPSPPRSITGDASSTSNLSDAACCSTFTWKPTIPNNQMVASSDHGRNICTPLSSLSSTSYLQPSETNNLISPPQQQQQHLVIHHGDNHASSSNHGHTIVAFLFMYSSKNSLQTFERAFPLWQGRTLISRKSPEYFEKLIPRRNDRLPLYDHCICINNLSISKIHALIEISDGDFSFLEDLNSRNRTFIVEKSEKKKRHINIQSRKLYQLRDDNFVLLGNIICKFKLCTEMDETLMQLAVASYKKHRNEFIRKSPSHHFQQTPQSSPNVKSKLLMGPPSTTFTSPSKKSLFAKQLSGSTTNSTATSTPRSETRKTSEILVLATPEMKCASSSNKHNMQDTTCSDDISNLNNISENNSAKNVSRNVRHFIPPTDFILKNKSKSTTTDEKEPTTCQKVLVFETPAKLLENSTKSTTATIFQTPTSSTSNDTPQRQHLLTTVAIQNSSSLCKLSNDHKCNHGNTHEEDDLDLELDDIDLSFLSNQEPQEPTHQKQLENPEPSTSTFNISNCSQFDDIDDFEEDDQEEESQAFPLPNNHKLIHDNTHNNANKRTNEEEPTWQNDQYDEEPSNARSNSNKKQKKYKKSDHQHPHILFTGIQPTEANLRAIERLGGVLVEDAYTELVESRLTHLITDKLRRTVKFLCALGSCPNIVTVDWLEQSTKSKYFIDEDGFYLHDEEGEEKFNISLIEVLNRRDRAPHKLFHGMAFFLTSNILPKPDEMKLIIECNGGSVLSTLSSLKCELGMNKNVFVITCEKDIKHCSSTLLPIFEDFGLDQEHFFNTEFVMASVVRQEIQKNELTQFDWPKQKVKSKRK</sequence>
<feature type="compositionally biased region" description="Low complexity" evidence="12">
    <location>
        <begin position="445"/>
        <end position="458"/>
    </location>
</feature>
<keyword evidence="6" id="KW-0677">Repeat</keyword>
<dbReference type="VEuPathDB" id="AmoebaDB:FDP41_008831"/>
<feature type="compositionally biased region" description="Polar residues" evidence="12">
    <location>
        <begin position="406"/>
        <end position="418"/>
    </location>
</feature>
<evidence type="ECO:0000313" key="16">
    <source>
        <dbReference type="Proteomes" id="UP000444721"/>
    </source>
</evidence>
<feature type="compositionally biased region" description="Basic and acidic residues" evidence="12">
    <location>
        <begin position="90"/>
        <end position="100"/>
    </location>
</feature>
<feature type="region of interest" description="Disordered" evidence="12">
    <location>
        <begin position="140"/>
        <end position="165"/>
    </location>
</feature>
<feature type="region of interest" description="Disordered" evidence="12">
    <location>
        <begin position="402"/>
        <end position="465"/>
    </location>
</feature>
<dbReference type="GO" id="GO:0005694">
    <property type="term" value="C:chromosome"/>
    <property type="evidence" value="ECO:0007669"/>
    <property type="project" value="UniProtKB-SubCell"/>
</dbReference>
<dbReference type="VEuPathDB" id="AmoebaDB:NfTy_048280"/>
<evidence type="ECO:0000256" key="3">
    <source>
        <dbReference type="ARBA" id="ARBA00015014"/>
    </source>
</evidence>
<dbReference type="GO" id="GO:0006974">
    <property type="term" value="P:DNA damage response"/>
    <property type="evidence" value="ECO:0007669"/>
    <property type="project" value="UniProtKB-KW"/>
</dbReference>
<dbReference type="SUPFAM" id="SSF49879">
    <property type="entry name" value="SMAD/FHA domain"/>
    <property type="match status" value="1"/>
</dbReference>
<dbReference type="GO" id="GO:0005634">
    <property type="term" value="C:nucleus"/>
    <property type="evidence" value="ECO:0007669"/>
    <property type="project" value="UniProtKB-SubCell"/>
</dbReference>
<organism evidence="15 16">
    <name type="scientific">Naegleria fowleri</name>
    <name type="common">Brain eating amoeba</name>
    <dbReference type="NCBI Taxonomy" id="5763"/>
    <lineage>
        <taxon>Eukaryota</taxon>
        <taxon>Discoba</taxon>
        <taxon>Heterolobosea</taxon>
        <taxon>Tetramitia</taxon>
        <taxon>Eutetramitia</taxon>
        <taxon>Vahlkampfiidae</taxon>
        <taxon>Naegleria</taxon>
    </lineage>
</organism>
<feature type="region of interest" description="Disordered" evidence="12">
    <location>
        <begin position="1"/>
        <end position="47"/>
    </location>
</feature>
<dbReference type="PROSITE" id="PS50006">
    <property type="entry name" value="FHA_DOMAIN"/>
    <property type="match status" value="1"/>
</dbReference>
<evidence type="ECO:0000256" key="8">
    <source>
        <dbReference type="ARBA" id="ARBA00022843"/>
    </source>
</evidence>
<dbReference type="InterPro" id="IPR051579">
    <property type="entry name" value="DDR_Transcriptional_Reg"/>
</dbReference>
<name>A0A6A5BCI4_NAEFO</name>
<comment type="subcellular location">
    <subcellularLocation>
        <location evidence="2">Chromosome</location>
    </subcellularLocation>
    <subcellularLocation>
        <location evidence="1">Nucleus</location>
    </subcellularLocation>
</comment>
<dbReference type="EMBL" id="VFQX01000066">
    <property type="protein sequence ID" value="KAF0972582.1"/>
    <property type="molecule type" value="Genomic_DNA"/>
</dbReference>
<evidence type="ECO:0000256" key="9">
    <source>
        <dbReference type="ARBA" id="ARBA00022990"/>
    </source>
</evidence>
<feature type="compositionally biased region" description="Polar residues" evidence="12">
    <location>
        <begin position="10"/>
        <end position="23"/>
    </location>
</feature>
<dbReference type="PANTHER" id="PTHR23196:SF1">
    <property type="entry name" value="PAX-INTERACTING PROTEIN 1"/>
    <property type="match status" value="1"/>
</dbReference>
<keyword evidence="8" id="KW-0832">Ubl conjugation</keyword>
<dbReference type="Proteomes" id="UP000444721">
    <property type="component" value="Unassembled WGS sequence"/>
</dbReference>
<gene>
    <name evidence="15" type="ORF">FDP41_008831</name>
</gene>
<evidence type="ECO:0000256" key="5">
    <source>
        <dbReference type="ARBA" id="ARBA00022499"/>
    </source>
</evidence>
<evidence type="ECO:0000256" key="7">
    <source>
        <dbReference type="ARBA" id="ARBA00022763"/>
    </source>
</evidence>
<dbReference type="RefSeq" id="XP_044557296.1">
    <property type="nucleotide sequence ID" value="XM_044712726.1"/>
</dbReference>
<dbReference type="VEuPathDB" id="AmoebaDB:NF0078740"/>
<comment type="caution">
    <text evidence="15">The sequence shown here is derived from an EMBL/GenBank/DDBJ whole genome shotgun (WGS) entry which is preliminary data.</text>
</comment>
<proteinExistence type="predicted"/>
<reference evidence="15 16" key="1">
    <citation type="journal article" date="2019" name="Sci. Rep.">
        <title>Nanopore sequencing improves the draft genome of the human pathogenic amoeba Naegleria fowleri.</title>
        <authorList>
            <person name="Liechti N."/>
            <person name="Schurch N."/>
            <person name="Bruggmann R."/>
            <person name="Wittwer M."/>
        </authorList>
    </citation>
    <scope>NUCLEOTIDE SEQUENCE [LARGE SCALE GENOMIC DNA]</scope>
    <source>
        <strain evidence="15 16">ATCC 30894</strain>
    </source>
</reference>
<feature type="compositionally biased region" description="Polar residues" evidence="12">
    <location>
        <begin position="60"/>
        <end position="78"/>
    </location>
</feature>
<keyword evidence="9" id="KW-0007">Acetylation</keyword>
<feature type="region of interest" description="Disordered" evidence="12">
    <location>
        <begin position="632"/>
        <end position="740"/>
    </location>
</feature>
<dbReference type="AlphaFoldDB" id="A0A6A5BCI4"/>
<dbReference type="PANTHER" id="PTHR23196">
    <property type="entry name" value="PAX TRANSCRIPTION ACTIVATION DOMAIN INTERACTING PROTEIN"/>
    <property type="match status" value="1"/>
</dbReference>
<evidence type="ECO:0000256" key="2">
    <source>
        <dbReference type="ARBA" id="ARBA00004286"/>
    </source>
</evidence>
<feature type="compositionally biased region" description="Acidic residues" evidence="12">
    <location>
        <begin position="661"/>
        <end position="675"/>
    </location>
</feature>
<evidence type="ECO:0000256" key="11">
    <source>
        <dbReference type="ARBA" id="ARBA00023306"/>
    </source>
</evidence>
<dbReference type="SUPFAM" id="SSF52113">
    <property type="entry name" value="BRCT domain"/>
    <property type="match status" value="1"/>
</dbReference>
<evidence type="ECO:0000259" key="13">
    <source>
        <dbReference type="PROSITE" id="PS50006"/>
    </source>
</evidence>
<keyword evidence="7" id="KW-0227">DNA damage</keyword>
<feature type="compositionally biased region" description="Polar residues" evidence="12">
    <location>
        <begin position="646"/>
        <end position="658"/>
    </location>
</feature>
<dbReference type="InterPro" id="IPR036420">
    <property type="entry name" value="BRCT_dom_sf"/>
</dbReference>
<feature type="compositionally biased region" description="Basic residues" evidence="12">
    <location>
        <begin position="722"/>
        <end position="733"/>
    </location>
</feature>
<evidence type="ECO:0000256" key="12">
    <source>
        <dbReference type="SAM" id="MobiDB-lite"/>
    </source>
</evidence>
<evidence type="ECO:0000259" key="14">
    <source>
        <dbReference type="PROSITE" id="PS50172"/>
    </source>
</evidence>
<evidence type="ECO:0000256" key="10">
    <source>
        <dbReference type="ARBA" id="ARBA00023242"/>
    </source>
</evidence>
<dbReference type="Pfam" id="PF16770">
    <property type="entry name" value="RTT107_BRCT_5"/>
    <property type="match status" value="1"/>
</dbReference>